<sequence length="215" mass="25064">MSLEGKNKKPFSYISKEVLSKNFQNKDFNKTSSYYSNFSHSKFENTSFLATKFKWCTFYEATFKNCTITGAHFKKCNLENFSFEGCVIRAAVFESCKMNGISFKNYYIELDQFKKYPDLDLSTCYTKPLTLSIFSQKLLDVVESLRSNDFIRRSMVLLIKKNRINLIALKKLVDKFGEEMLIKSLPLLPNIIKNQFYTLSYLEKILSDLETSSNI</sequence>
<comment type="caution">
    <text evidence="1">The sequence shown here is derived from an EMBL/GenBank/DDBJ whole genome shotgun (WGS) entry which is preliminary data.</text>
</comment>
<protein>
    <submittedName>
        <fullName evidence="1">Pentapeptide repeat-containing protein</fullName>
    </submittedName>
</protein>
<dbReference type="InterPro" id="IPR001646">
    <property type="entry name" value="5peptide_repeat"/>
</dbReference>
<organism evidence="1 2">
    <name type="scientific">Acinetobacter lactucae</name>
    <dbReference type="NCBI Taxonomy" id="1785128"/>
    <lineage>
        <taxon>Bacteria</taxon>
        <taxon>Pseudomonadati</taxon>
        <taxon>Pseudomonadota</taxon>
        <taxon>Gammaproteobacteria</taxon>
        <taxon>Moraxellales</taxon>
        <taxon>Moraxellaceae</taxon>
        <taxon>Acinetobacter</taxon>
        <taxon>Acinetobacter calcoaceticus/baumannii complex</taxon>
    </lineage>
</organism>
<reference evidence="1" key="1">
    <citation type="submission" date="2022-12" db="EMBL/GenBank/DDBJ databases">
        <title>Acinetobacter lactucae: Emerging opportunistic pathogenic species of genus Acinetobacter isolated from immunocompromised patients in clinical settings of India.</title>
        <authorList>
            <person name="Amar A.K."/>
            <person name="Sawant A.R."/>
            <person name="Meera M."/>
            <person name="Tomar A."/>
            <person name="Sistla S."/>
            <person name="Prashanth K."/>
        </authorList>
    </citation>
    <scope>NUCLEOTIDE SEQUENCE</scope>
    <source>
        <strain evidence="1">PKAL1828C</strain>
    </source>
</reference>
<evidence type="ECO:0000313" key="2">
    <source>
        <dbReference type="Proteomes" id="UP001150055"/>
    </source>
</evidence>
<dbReference type="Proteomes" id="UP001150055">
    <property type="component" value="Unassembled WGS sequence"/>
</dbReference>
<proteinExistence type="predicted"/>
<dbReference type="EMBL" id="JALNTG010000024">
    <property type="protein sequence ID" value="MDD9320134.1"/>
    <property type="molecule type" value="Genomic_DNA"/>
</dbReference>
<dbReference type="InterPro" id="IPR052949">
    <property type="entry name" value="PA_immunity-related"/>
</dbReference>
<dbReference type="PANTHER" id="PTHR42999:SF1">
    <property type="entry name" value="PENTAPEPTIDE REPEAT-CONTAINING PROTEIN"/>
    <property type="match status" value="1"/>
</dbReference>
<dbReference type="Pfam" id="PF00805">
    <property type="entry name" value="Pentapeptide"/>
    <property type="match status" value="1"/>
</dbReference>
<accession>A0AB35K4E3</accession>
<dbReference type="RefSeq" id="WP_274579035.1">
    <property type="nucleotide sequence ID" value="NZ_JALNTG010000024.1"/>
</dbReference>
<name>A0AB35K4E3_9GAMM</name>
<dbReference type="SUPFAM" id="SSF141571">
    <property type="entry name" value="Pentapeptide repeat-like"/>
    <property type="match status" value="1"/>
</dbReference>
<gene>
    <name evidence="1" type="ORF">M0O54_08355</name>
</gene>
<dbReference type="Gene3D" id="2.160.20.80">
    <property type="entry name" value="E3 ubiquitin-protein ligase SopA"/>
    <property type="match status" value="1"/>
</dbReference>
<evidence type="ECO:0000313" key="1">
    <source>
        <dbReference type="EMBL" id="MDD9320134.1"/>
    </source>
</evidence>
<dbReference type="AlphaFoldDB" id="A0AB35K4E3"/>
<dbReference type="PANTHER" id="PTHR42999">
    <property type="entry name" value="ANTIBIOTIC RESISTANCE PROTEIN MCBG"/>
    <property type="match status" value="1"/>
</dbReference>